<dbReference type="KEGG" id="cant:NCTC13489_01250"/>
<evidence type="ECO:0000256" key="1">
    <source>
        <dbReference type="SAM" id="Phobius"/>
    </source>
</evidence>
<feature type="transmembrane region" description="Helical" evidence="1">
    <location>
        <begin position="307"/>
        <end position="324"/>
    </location>
</feature>
<feature type="transmembrane region" description="Helical" evidence="1">
    <location>
        <begin position="68"/>
        <end position="96"/>
    </location>
</feature>
<dbReference type="OrthoDB" id="128906at2"/>
<dbReference type="EMBL" id="LR134441">
    <property type="protein sequence ID" value="VEH98937.1"/>
    <property type="molecule type" value="Genomic_DNA"/>
</dbReference>
<feature type="domain" description="Acyltransferase 3" evidence="2">
    <location>
        <begin position="23"/>
        <end position="356"/>
    </location>
</feature>
<evidence type="ECO:0000313" key="5">
    <source>
        <dbReference type="Proteomes" id="UP000028349"/>
    </source>
</evidence>
<evidence type="ECO:0000313" key="3">
    <source>
        <dbReference type="EMBL" id="KEY19073.1"/>
    </source>
</evidence>
<keyword evidence="1" id="KW-0812">Transmembrane</keyword>
<keyword evidence="4" id="KW-0012">Acyltransferase</keyword>
<dbReference type="RefSeq" id="WP_034719883.1">
    <property type="nucleotide sequence ID" value="NZ_FOIX01000004.1"/>
</dbReference>
<dbReference type="EMBL" id="JPEP01000002">
    <property type="protein sequence ID" value="KEY19073.1"/>
    <property type="molecule type" value="Genomic_DNA"/>
</dbReference>
<accession>A0A3S5EUR4</accession>
<dbReference type="GO" id="GO:0016747">
    <property type="term" value="F:acyltransferase activity, transferring groups other than amino-acyl groups"/>
    <property type="evidence" value="ECO:0007669"/>
    <property type="project" value="InterPro"/>
</dbReference>
<dbReference type="InterPro" id="IPR002656">
    <property type="entry name" value="Acyl_transf_3_dom"/>
</dbReference>
<feature type="transmembrane region" description="Helical" evidence="1">
    <location>
        <begin position="275"/>
        <end position="295"/>
    </location>
</feature>
<dbReference type="Proteomes" id="UP000270036">
    <property type="component" value="Chromosome"/>
</dbReference>
<gene>
    <name evidence="3" type="ORF">HY04_11610</name>
    <name evidence="4" type="ORF">NCTC13489_01250</name>
</gene>
<sequence>MIYKNKKFNTSSDLFSKSDTLFFKGIAIMMIILHNYLHFLPGYSIENEFSFSSTSVFQFLDKVSSGTAMGIVGGVFSFLGHYGVQLFFFFSAYGLTIQYKKWIGSDLKFVVKRLKKVYFLFAFGILFCLLYYLKLGNAPDFLGSLIRSLILASTLNSFTNILILSGPFWFFAAIIQFYILFPFLYRFVIKFNLHKSYIPLLISFSIIYILYFTVDGLEFTIQNKSFSLQVFSNIIGHLPELILGISMAHFKLKSFHPAAIILALIVFIGSQLTEWLFPLSFLSMTVLLLILITKIKEYSNDYFRRTFLFMGKISMILFVVNGPFRANPLFMVDPALKFERTFLYLFLLFILSYLLYLLYDFLMRKLRI</sequence>
<proteinExistence type="predicted"/>
<organism evidence="4 6">
    <name type="scientific">Kaistella antarctica</name>
    <dbReference type="NCBI Taxonomy" id="266748"/>
    <lineage>
        <taxon>Bacteria</taxon>
        <taxon>Pseudomonadati</taxon>
        <taxon>Bacteroidota</taxon>
        <taxon>Flavobacteriia</taxon>
        <taxon>Flavobacteriales</taxon>
        <taxon>Weeksellaceae</taxon>
        <taxon>Chryseobacterium group</taxon>
        <taxon>Kaistella</taxon>
    </lineage>
</organism>
<keyword evidence="4" id="KW-0808">Transferase</keyword>
<evidence type="ECO:0000313" key="6">
    <source>
        <dbReference type="Proteomes" id="UP000270036"/>
    </source>
</evidence>
<keyword evidence="5" id="KW-1185">Reference proteome</keyword>
<feature type="transmembrane region" description="Helical" evidence="1">
    <location>
        <begin position="344"/>
        <end position="362"/>
    </location>
</feature>
<dbReference type="Proteomes" id="UP000028349">
    <property type="component" value="Unassembled WGS sequence"/>
</dbReference>
<feature type="transmembrane region" description="Helical" evidence="1">
    <location>
        <begin position="226"/>
        <end position="245"/>
    </location>
</feature>
<feature type="transmembrane region" description="Helical" evidence="1">
    <location>
        <begin position="161"/>
        <end position="185"/>
    </location>
</feature>
<feature type="transmembrane region" description="Helical" evidence="1">
    <location>
        <begin position="21"/>
        <end position="39"/>
    </location>
</feature>
<keyword evidence="1" id="KW-0472">Membrane</keyword>
<dbReference type="Pfam" id="PF01757">
    <property type="entry name" value="Acyl_transf_3"/>
    <property type="match status" value="1"/>
</dbReference>
<reference evidence="4 6" key="2">
    <citation type="submission" date="2018-12" db="EMBL/GenBank/DDBJ databases">
        <authorList>
            <consortium name="Pathogen Informatics"/>
        </authorList>
    </citation>
    <scope>NUCLEOTIDE SEQUENCE [LARGE SCALE GENOMIC DNA]</scope>
    <source>
        <strain evidence="4 6">NCTC13489</strain>
    </source>
</reference>
<keyword evidence="1" id="KW-1133">Transmembrane helix</keyword>
<protein>
    <submittedName>
        <fullName evidence="4">Acyltransferase family</fullName>
    </submittedName>
</protein>
<feature type="transmembrane region" description="Helical" evidence="1">
    <location>
        <begin position="117"/>
        <end position="133"/>
    </location>
</feature>
<name>A0A3S5EUR4_9FLAO</name>
<evidence type="ECO:0000259" key="2">
    <source>
        <dbReference type="Pfam" id="PF01757"/>
    </source>
</evidence>
<reference evidence="3 5" key="1">
    <citation type="submission" date="2014-07" db="EMBL/GenBank/DDBJ databases">
        <authorList>
            <person name="Pisani N.G."/>
            <person name="Newman J.D."/>
        </authorList>
    </citation>
    <scope>NUCLEOTIDE SEQUENCE [LARGE SCALE GENOMIC DNA]</scope>
    <source>
        <strain evidence="3 5">LMG 24720</strain>
    </source>
</reference>
<feature type="transmembrane region" description="Helical" evidence="1">
    <location>
        <begin position="197"/>
        <end position="214"/>
    </location>
</feature>
<evidence type="ECO:0000313" key="4">
    <source>
        <dbReference type="EMBL" id="VEH98937.1"/>
    </source>
</evidence>
<feature type="transmembrane region" description="Helical" evidence="1">
    <location>
        <begin position="252"/>
        <end position="269"/>
    </location>
</feature>
<dbReference type="AlphaFoldDB" id="A0A3S5EUR4"/>